<evidence type="ECO:0000313" key="14">
    <source>
        <dbReference type="EMBL" id="CAF4115988.1"/>
    </source>
</evidence>
<dbReference type="PANTHER" id="PTHR16222:SF24">
    <property type="entry name" value="ADP-RIBOSYLHYDROLASE ARH3"/>
    <property type="match status" value="1"/>
</dbReference>
<evidence type="ECO:0000256" key="6">
    <source>
        <dbReference type="ARBA" id="ARBA00042471"/>
    </source>
</evidence>
<evidence type="ECO:0000256" key="1">
    <source>
        <dbReference type="ARBA" id="ARBA00010702"/>
    </source>
</evidence>
<dbReference type="Proteomes" id="UP000682733">
    <property type="component" value="Unassembled WGS sequence"/>
</dbReference>
<feature type="binding site" evidence="12">
    <location>
        <position position="70"/>
    </location>
    <ligand>
        <name>Mg(2+)</name>
        <dbReference type="ChEBI" id="CHEBI:18420"/>
        <label>1</label>
    </ligand>
</feature>
<keyword evidence="12" id="KW-0460">Magnesium</keyword>
<evidence type="ECO:0000256" key="11">
    <source>
        <dbReference type="ARBA" id="ARBA00049015"/>
    </source>
</evidence>
<feature type="binding site" evidence="12">
    <location>
        <position position="265"/>
    </location>
    <ligand>
        <name>Mg(2+)</name>
        <dbReference type="ChEBI" id="CHEBI:18420"/>
        <label>1</label>
    </ligand>
</feature>
<comment type="caution">
    <text evidence="14">The sequence shown here is derived from an EMBL/GenBank/DDBJ whole genome shotgun (WGS) entry which is preliminary data.</text>
</comment>
<comment type="cofactor">
    <cofactor evidence="12">
        <name>Mg(2+)</name>
        <dbReference type="ChEBI" id="CHEBI:18420"/>
    </cofactor>
    <text evidence="12">Binds 2 magnesium ions per subunit.</text>
</comment>
<evidence type="ECO:0000256" key="10">
    <source>
        <dbReference type="ARBA" id="ARBA00043193"/>
    </source>
</evidence>
<comment type="similarity">
    <text evidence="1">Belongs to the ADP-ribosylglycohydrolase family.</text>
</comment>
<evidence type="ECO:0000256" key="3">
    <source>
        <dbReference type="ARBA" id="ARBA00022801"/>
    </source>
</evidence>
<dbReference type="Proteomes" id="UP000677228">
    <property type="component" value="Unassembled WGS sequence"/>
</dbReference>
<keyword evidence="12" id="KW-0479">Metal-binding</keyword>
<dbReference type="EC" id="3.2.1.143" evidence="2"/>
<accession>A0A8S2QS58</accession>
<evidence type="ECO:0000256" key="9">
    <source>
        <dbReference type="ARBA" id="ARBA00043187"/>
    </source>
</evidence>
<organism evidence="14 15">
    <name type="scientific">Didymodactylos carnosus</name>
    <dbReference type="NCBI Taxonomy" id="1234261"/>
    <lineage>
        <taxon>Eukaryota</taxon>
        <taxon>Metazoa</taxon>
        <taxon>Spiralia</taxon>
        <taxon>Gnathifera</taxon>
        <taxon>Rotifera</taxon>
        <taxon>Eurotatoria</taxon>
        <taxon>Bdelloidea</taxon>
        <taxon>Philodinida</taxon>
        <taxon>Philodinidae</taxon>
        <taxon>Didymodactylos</taxon>
    </lineage>
</organism>
<feature type="binding site" evidence="12">
    <location>
        <position position="262"/>
    </location>
    <ligand>
        <name>Mg(2+)</name>
        <dbReference type="ChEBI" id="CHEBI:18420"/>
        <label>1</label>
    </ligand>
</feature>
<dbReference type="AlphaFoldDB" id="A0A8S2QS58"/>
<evidence type="ECO:0000256" key="12">
    <source>
        <dbReference type="PIRSR" id="PIRSR605502-1"/>
    </source>
</evidence>
<dbReference type="SUPFAM" id="SSF101478">
    <property type="entry name" value="ADP-ribosylglycohydrolase"/>
    <property type="match status" value="1"/>
</dbReference>
<feature type="binding site" evidence="12">
    <location>
        <position position="69"/>
    </location>
    <ligand>
        <name>Mg(2+)</name>
        <dbReference type="ChEBI" id="CHEBI:18420"/>
        <label>1</label>
    </ligand>
</feature>
<dbReference type="EMBL" id="CAJOBA010041534">
    <property type="protein sequence ID" value="CAF4115988.1"/>
    <property type="molecule type" value="Genomic_DNA"/>
</dbReference>
<dbReference type="Gene3D" id="1.10.4080.10">
    <property type="entry name" value="ADP-ribosylation/Crystallin J1"/>
    <property type="match status" value="2"/>
</dbReference>
<name>A0A8S2QS58_9BILA</name>
<dbReference type="GO" id="GO:0004649">
    <property type="term" value="F:poly(ADP-ribose) glycohydrolase activity"/>
    <property type="evidence" value="ECO:0007669"/>
    <property type="project" value="UniProtKB-EC"/>
</dbReference>
<evidence type="ECO:0000256" key="5">
    <source>
        <dbReference type="ARBA" id="ARBA00042398"/>
    </source>
</evidence>
<evidence type="ECO:0000256" key="7">
    <source>
        <dbReference type="ARBA" id="ARBA00042722"/>
    </source>
</evidence>
<dbReference type="GO" id="GO:0046872">
    <property type="term" value="F:metal ion binding"/>
    <property type="evidence" value="ECO:0007669"/>
    <property type="project" value="UniProtKB-KW"/>
</dbReference>
<protein>
    <recommendedName>
        <fullName evidence="4">ADP-ribosylhydrolase ARH3</fullName>
        <ecNumber evidence="2">3.2.1.143</ecNumber>
    </recommendedName>
    <alternativeName>
        <fullName evidence="5">ADP-ribose glycohydrolase ARH3</fullName>
    </alternativeName>
    <alternativeName>
        <fullName evidence="6">ADP-ribosylhydrolase 3</fullName>
    </alternativeName>
    <alternativeName>
        <fullName evidence="9">O-acetyl-ADP-ribose deacetylase ARH3</fullName>
    </alternativeName>
    <alternativeName>
        <fullName evidence="10">Poly(ADP-ribose) glycohydrolase ARH3</fullName>
    </alternativeName>
    <alternativeName>
        <fullName evidence="8">[Protein ADP-ribosylarginine] hydrolase-like protein 2</fullName>
    </alternativeName>
    <alternativeName>
        <fullName evidence="7">[Protein ADP-ribosylserine] hydrolase</fullName>
    </alternativeName>
</protein>
<feature type="binding site" evidence="12">
    <location>
        <position position="264"/>
    </location>
    <ligand>
        <name>Mg(2+)</name>
        <dbReference type="ChEBI" id="CHEBI:18420"/>
        <label>1</label>
    </ligand>
</feature>
<dbReference type="InterPro" id="IPR036705">
    <property type="entry name" value="Ribosyl_crysJ1_sf"/>
</dbReference>
<dbReference type="EMBL" id="CAJNOK010019950">
    <property type="protein sequence ID" value="CAF1308579.1"/>
    <property type="molecule type" value="Genomic_DNA"/>
</dbReference>
<feature type="binding site" evidence="12">
    <location>
        <position position="71"/>
    </location>
    <ligand>
        <name>Mg(2+)</name>
        <dbReference type="ChEBI" id="CHEBI:18420"/>
        <label>1</label>
    </ligand>
</feature>
<dbReference type="Pfam" id="PF03747">
    <property type="entry name" value="ADP_ribosyl_GH"/>
    <property type="match status" value="2"/>
</dbReference>
<sequence>MATAASNTSRRTGADPDLLSRIQGSLVGLAVGDALGASVEFRPHTYLQEYPVTDMQSGGTWGLQAGQWTDDTSMALCLAASLIVKQGFDAYDQLVRYKWWYKDGYMSSIGKCFDIGQATHLAVIDFEKRQLNFAERFCQLKPRTIKSERDRDTMISQCDCVSVDFKLHFGSEDSAGNGPLMRLSKYELLDPKFYRAYYFSPPLHLDVINIAEGSYKKKNGYEDGIRGKGYVLDALEAALWAVWNDQDSFERGVLSVVNLGDDTDTTAAIYGQLAGALYRIEQIPKRWIQKLFQRDFIITMANWLYLGGEL</sequence>
<proteinExistence type="inferred from homology"/>
<evidence type="ECO:0000256" key="2">
    <source>
        <dbReference type="ARBA" id="ARBA00012255"/>
    </source>
</evidence>
<dbReference type="InterPro" id="IPR050792">
    <property type="entry name" value="ADP-ribosylglycohydrolase"/>
</dbReference>
<dbReference type="PANTHER" id="PTHR16222">
    <property type="entry name" value="ADP-RIBOSYLGLYCOHYDROLASE"/>
    <property type="match status" value="1"/>
</dbReference>
<dbReference type="InterPro" id="IPR005502">
    <property type="entry name" value="Ribosyl_crysJ1"/>
</dbReference>
<evidence type="ECO:0000256" key="4">
    <source>
        <dbReference type="ARBA" id="ARBA00041057"/>
    </source>
</evidence>
<reference evidence="14" key="1">
    <citation type="submission" date="2021-02" db="EMBL/GenBank/DDBJ databases">
        <authorList>
            <person name="Nowell W R."/>
        </authorList>
    </citation>
    <scope>NUCLEOTIDE SEQUENCE</scope>
</reference>
<evidence type="ECO:0000313" key="15">
    <source>
        <dbReference type="Proteomes" id="UP000682733"/>
    </source>
</evidence>
<comment type="catalytic activity">
    <reaction evidence="11">
        <text>alpha-NAD(+) + H2O = ADP-D-ribose + nicotinamide + H(+)</text>
        <dbReference type="Rhea" id="RHEA:68792"/>
        <dbReference type="ChEBI" id="CHEBI:15377"/>
        <dbReference type="ChEBI" id="CHEBI:15378"/>
        <dbReference type="ChEBI" id="CHEBI:17154"/>
        <dbReference type="ChEBI" id="CHEBI:57967"/>
        <dbReference type="ChEBI" id="CHEBI:77017"/>
    </reaction>
</comment>
<keyword evidence="3" id="KW-0378">Hydrolase</keyword>
<gene>
    <name evidence="13" type="ORF">OVA965_LOCUS28874</name>
    <name evidence="14" type="ORF">TMI583_LOCUS29636</name>
</gene>
<evidence type="ECO:0000256" key="8">
    <source>
        <dbReference type="ARBA" id="ARBA00042850"/>
    </source>
</evidence>
<evidence type="ECO:0000313" key="13">
    <source>
        <dbReference type="EMBL" id="CAF1308579.1"/>
    </source>
</evidence>